<evidence type="ECO:0000256" key="2">
    <source>
        <dbReference type="ARBA" id="ARBA00022481"/>
    </source>
</evidence>
<dbReference type="PROSITE" id="PS50846">
    <property type="entry name" value="HMA_2"/>
    <property type="match status" value="2"/>
</dbReference>
<dbReference type="InterPro" id="IPR044577">
    <property type="entry name" value="HIPP4/7/8/17/18/19"/>
</dbReference>
<dbReference type="Proteomes" id="UP000004994">
    <property type="component" value="Chromosome 5"/>
</dbReference>
<dbReference type="PANTHER" id="PTHR46195">
    <property type="entry name" value="HEAVY METAL-ASSOCIATED ISOPRENYLATED PLANT PROTEIN 7"/>
    <property type="match status" value="1"/>
</dbReference>
<dbReference type="Gramene" id="Solyc05g009440.2.1">
    <property type="protein sequence ID" value="Solyc05g009440.2.1"/>
    <property type="gene ID" value="Solyc05g009440.2"/>
</dbReference>
<dbReference type="InterPro" id="IPR006121">
    <property type="entry name" value="HMA_dom"/>
</dbReference>
<comment type="subcellular location">
    <subcellularLocation>
        <location evidence="1">Membrane</location>
        <topology evidence="1">Peripheral membrane protein</topology>
    </subcellularLocation>
</comment>
<reference evidence="7" key="2">
    <citation type="submission" date="2019-01" db="UniProtKB">
        <authorList>
            <consortium name="EnsemblPlants"/>
        </authorList>
    </citation>
    <scope>IDENTIFICATION</scope>
    <source>
        <strain evidence="7">cv. Heinz 1706</strain>
    </source>
</reference>
<feature type="domain" description="HMA" evidence="6">
    <location>
        <begin position="15"/>
        <end position="81"/>
    </location>
</feature>
<evidence type="ECO:0000256" key="1">
    <source>
        <dbReference type="ARBA" id="ARBA00004170"/>
    </source>
</evidence>
<dbReference type="OrthoDB" id="689350at2759"/>
<sequence>MKEKECKNEENKSDSKGIIIILGVYIHCQGCKEQVLKSLRGFDGVGEVEIDDKNHKVMVKGKKLDPLNVAERLRKKSGKHVELISPIPSKKKEEEKEEKKQEPKVIEVILKLYLHCEGCAKDVKQCLHKMPGVQTVDPEMKNDIVKVKGSMDPQKLVEFINKKAGRHAEIIKKIDKEKNEKTLCDKNSFDIRKGCSNCQHDYLQFVYAPQIFSDENPNSCLIM</sequence>
<dbReference type="SMR" id="A0A3Q7GEJ9"/>
<comment type="similarity">
    <text evidence="5">Belongs to the HIPP family.</text>
</comment>
<dbReference type="PaxDb" id="4081-Solyc05g009440.1.1"/>
<dbReference type="EnsemblPlants" id="Solyc05g009440.2.1">
    <property type="protein sequence ID" value="Solyc05g009440.2.1"/>
    <property type="gene ID" value="Solyc05g009440.2"/>
</dbReference>
<dbReference type="GO" id="GO:0009626">
    <property type="term" value="P:plant-type hypersensitive response"/>
    <property type="evidence" value="ECO:0007669"/>
    <property type="project" value="UniProtKB-KW"/>
</dbReference>
<reference evidence="7" key="1">
    <citation type="journal article" date="2012" name="Nature">
        <title>The tomato genome sequence provides insights into fleshy fruit evolution.</title>
        <authorList>
            <consortium name="Tomato Genome Consortium"/>
        </authorList>
    </citation>
    <scope>NUCLEOTIDE SEQUENCE [LARGE SCALE GENOMIC DNA]</scope>
    <source>
        <strain evidence="7">cv. Heinz 1706</strain>
    </source>
</reference>
<dbReference type="OMA" id="LKMNMHC"/>
<keyword evidence="3" id="KW-0479">Metal-binding</keyword>
<protein>
    <recommendedName>
        <fullName evidence="6">HMA domain-containing protein</fullName>
    </recommendedName>
</protein>
<dbReference type="Pfam" id="PF00403">
    <property type="entry name" value="HMA"/>
    <property type="match status" value="2"/>
</dbReference>
<dbReference type="Gene3D" id="3.30.70.100">
    <property type="match status" value="2"/>
</dbReference>
<proteinExistence type="inferred from homology"/>
<evidence type="ECO:0000256" key="5">
    <source>
        <dbReference type="ARBA" id="ARBA00024045"/>
    </source>
</evidence>
<organism evidence="7">
    <name type="scientific">Solanum lycopersicum</name>
    <name type="common">Tomato</name>
    <name type="synonym">Lycopersicon esculentum</name>
    <dbReference type="NCBI Taxonomy" id="4081"/>
    <lineage>
        <taxon>Eukaryota</taxon>
        <taxon>Viridiplantae</taxon>
        <taxon>Streptophyta</taxon>
        <taxon>Embryophyta</taxon>
        <taxon>Tracheophyta</taxon>
        <taxon>Spermatophyta</taxon>
        <taxon>Magnoliopsida</taxon>
        <taxon>eudicotyledons</taxon>
        <taxon>Gunneridae</taxon>
        <taxon>Pentapetalae</taxon>
        <taxon>asterids</taxon>
        <taxon>lamiids</taxon>
        <taxon>Solanales</taxon>
        <taxon>Solanaceae</taxon>
        <taxon>Solanoideae</taxon>
        <taxon>Solaneae</taxon>
        <taxon>Solanum</taxon>
        <taxon>Solanum subgen. Lycopersicon</taxon>
    </lineage>
</organism>
<evidence type="ECO:0000256" key="3">
    <source>
        <dbReference type="ARBA" id="ARBA00022723"/>
    </source>
</evidence>
<dbReference type="FunCoup" id="A0A3Q7GEJ9">
    <property type="interactions" value="16"/>
</dbReference>
<dbReference type="InterPro" id="IPR036163">
    <property type="entry name" value="HMA_dom_sf"/>
</dbReference>
<keyword evidence="8" id="KW-1185">Reference proteome</keyword>
<dbReference type="GeneID" id="104647286"/>
<dbReference type="KEGG" id="sly:104647286"/>
<gene>
    <name evidence="7" type="primary">LOC104647286</name>
</gene>
<dbReference type="GO" id="GO:0016020">
    <property type="term" value="C:membrane"/>
    <property type="evidence" value="ECO:0007669"/>
    <property type="project" value="UniProtKB-SubCell"/>
</dbReference>
<dbReference type="RefSeq" id="XP_010320769.1">
    <property type="nucleotide sequence ID" value="XM_010322467.4"/>
</dbReference>
<evidence type="ECO:0000313" key="7">
    <source>
        <dbReference type="EnsemblPlants" id="Solyc05g009440.2.1"/>
    </source>
</evidence>
<dbReference type="CDD" id="cd00371">
    <property type="entry name" value="HMA"/>
    <property type="match status" value="2"/>
</dbReference>
<keyword evidence="2" id="KW-0488">Methylation</keyword>
<feature type="domain" description="HMA" evidence="6">
    <location>
        <begin position="105"/>
        <end position="168"/>
    </location>
</feature>
<accession>A0A3Q7GEJ9</accession>
<evidence type="ECO:0000259" key="6">
    <source>
        <dbReference type="PROSITE" id="PS50846"/>
    </source>
</evidence>
<dbReference type="STRING" id="4081.A0A3Q7GEJ9"/>
<evidence type="ECO:0000313" key="8">
    <source>
        <dbReference type="Proteomes" id="UP000004994"/>
    </source>
</evidence>
<dbReference type="SUPFAM" id="SSF55008">
    <property type="entry name" value="HMA, heavy metal-associated domain"/>
    <property type="match status" value="2"/>
</dbReference>
<dbReference type="GO" id="GO:0046872">
    <property type="term" value="F:metal ion binding"/>
    <property type="evidence" value="ECO:0007669"/>
    <property type="project" value="UniProtKB-KW"/>
</dbReference>
<dbReference type="InParanoid" id="A0A3Q7GEJ9"/>
<name>A0A3Q7GEJ9_SOLLC</name>
<keyword evidence="4" id="KW-0636">Prenylation</keyword>
<evidence type="ECO:0000256" key="4">
    <source>
        <dbReference type="ARBA" id="ARBA00023289"/>
    </source>
</evidence>
<dbReference type="AlphaFoldDB" id="A0A3Q7GEJ9"/>
<keyword evidence="4" id="KW-0449">Lipoprotein</keyword>
<dbReference type="PANTHER" id="PTHR46195:SF3">
    <property type="entry name" value="HEAVY METAL-ASSOCIATED ISOPRENYLATED PLANT PROTEIN 3-LIKE"/>
    <property type="match status" value="1"/>
</dbReference>